<protein>
    <submittedName>
        <fullName evidence="4">Fibronectin type III domain-containing protein</fullName>
    </submittedName>
</protein>
<comment type="caution">
    <text evidence="4">The sequence shown here is derived from an EMBL/GenBank/DDBJ whole genome shotgun (WGS) entry which is preliminary data.</text>
</comment>
<keyword evidence="2" id="KW-1133">Transmembrane helix</keyword>
<dbReference type="InterPro" id="IPR003961">
    <property type="entry name" value="FN3_dom"/>
</dbReference>
<dbReference type="Gene3D" id="2.60.40.10">
    <property type="entry name" value="Immunoglobulins"/>
    <property type="match status" value="2"/>
</dbReference>
<dbReference type="Gene3D" id="3.40.33.10">
    <property type="entry name" value="CAP"/>
    <property type="match status" value="1"/>
</dbReference>
<dbReference type="Pfam" id="PF00041">
    <property type="entry name" value="fn3"/>
    <property type="match status" value="2"/>
</dbReference>
<evidence type="ECO:0000259" key="3">
    <source>
        <dbReference type="PROSITE" id="PS50853"/>
    </source>
</evidence>
<dbReference type="CDD" id="cd05379">
    <property type="entry name" value="CAP_bacterial"/>
    <property type="match status" value="1"/>
</dbReference>
<evidence type="ECO:0000256" key="1">
    <source>
        <dbReference type="ARBA" id="ARBA00022737"/>
    </source>
</evidence>
<keyword evidence="1" id="KW-0677">Repeat</keyword>
<feature type="non-terminal residue" evidence="4">
    <location>
        <position position="541"/>
    </location>
</feature>
<dbReference type="Proteomes" id="UP000614216">
    <property type="component" value="Unassembled WGS sequence"/>
</dbReference>
<evidence type="ECO:0000313" key="5">
    <source>
        <dbReference type="Proteomes" id="UP000614216"/>
    </source>
</evidence>
<feature type="domain" description="Fibronectin type-III" evidence="3">
    <location>
        <begin position="143"/>
        <end position="239"/>
    </location>
</feature>
<dbReference type="SMART" id="SM00060">
    <property type="entry name" value="FN3"/>
    <property type="match status" value="2"/>
</dbReference>
<accession>A0A937FYP5</accession>
<dbReference type="CDD" id="cd00063">
    <property type="entry name" value="FN3"/>
    <property type="match status" value="2"/>
</dbReference>
<feature type="domain" description="Fibronectin type-III" evidence="3">
    <location>
        <begin position="46"/>
        <end position="139"/>
    </location>
</feature>
<dbReference type="InterPro" id="IPR013783">
    <property type="entry name" value="Ig-like_fold"/>
</dbReference>
<reference evidence="4" key="1">
    <citation type="submission" date="2021-01" db="EMBL/GenBank/DDBJ databases">
        <title>Fulvivirga kasyanovii gen. nov., sp nov., a novel member of the phylum Bacteroidetes isolated from seawater in a mussel farm.</title>
        <authorList>
            <person name="Zhao L.-H."/>
            <person name="Wang Z.-J."/>
        </authorList>
    </citation>
    <scope>NUCLEOTIDE SEQUENCE</scope>
    <source>
        <strain evidence="4">29W222</strain>
    </source>
</reference>
<dbReference type="RefSeq" id="WP_202854910.1">
    <property type="nucleotide sequence ID" value="NZ_JAEUGD010000006.1"/>
</dbReference>
<keyword evidence="2" id="KW-0812">Transmembrane</keyword>
<dbReference type="PROSITE" id="PS50853">
    <property type="entry name" value="FN3"/>
    <property type="match status" value="2"/>
</dbReference>
<evidence type="ECO:0000313" key="4">
    <source>
        <dbReference type="EMBL" id="MBL6445361.1"/>
    </source>
</evidence>
<gene>
    <name evidence="4" type="ORF">JMN32_03525</name>
</gene>
<dbReference type="InterPro" id="IPR035940">
    <property type="entry name" value="CAP_sf"/>
</dbReference>
<keyword evidence="5" id="KW-1185">Reference proteome</keyword>
<dbReference type="Pfam" id="PF00188">
    <property type="entry name" value="CAP"/>
    <property type="match status" value="1"/>
</dbReference>
<dbReference type="SUPFAM" id="SSF55797">
    <property type="entry name" value="PR-1-like"/>
    <property type="match status" value="1"/>
</dbReference>
<organism evidence="4 5">
    <name type="scientific">Fulvivirga marina</name>
    <dbReference type="NCBI Taxonomy" id="2494733"/>
    <lineage>
        <taxon>Bacteria</taxon>
        <taxon>Pseudomonadati</taxon>
        <taxon>Bacteroidota</taxon>
        <taxon>Cytophagia</taxon>
        <taxon>Cytophagales</taxon>
        <taxon>Fulvivirgaceae</taxon>
        <taxon>Fulvivirga</taxon>
    </lineage>
</organism>
<dbReference type="InterPro" id="IPR050991">
    <property type="entry name" value="ECM_Regulatory_Proteins"/>
</dbReference>
<sequence length="541" mass="57953">MNHNLTIGLALLQGSRQTINILFLGRSLIGFVLMLALSSNLASQSIPTTPILSISNTTETQITVTWTASTADAGIKYYHMEVADPVSGTTLITQNNLAPNSNSFTLNGQTNATYRFKLRAEDNNGNFSNEATIDATQSAQVTSPTDPVLSISNITETDITIGWTASTAGAGIKNYQLTVTESGTATVITNESNLTSGTLSYALTGLTPNTTYDITLRAVDNNDNFSNDVTISATTLQAGSGSGSGEVCWSAEEKALYLAINDYRATNGLPPVPLSPKLSQVAQLHAQDAEDYPPTSSECNAHSWSSNGSWTACCYTNDHSNANCMWDKPAEITGYQSPGYENYAWTSATMTATEALQQWQNSPSHNDLILNIGSYWENQTWNAMGIGIRGGTAFLWFGELVDGEVHTSAETITDCSGGFVGSDPPQNPDCMDMICDHIFIDNTGNVGIGNPNPQASLHVKGQTITDSLSVYTLDLNNGYIDNVHMLSGSVTGALFLSSSTDAMHTMEIYEDSVMTYADLHVKGKTITDTLSAQIIDVKNGY</sequence>
<dbReference type="SUPFAM" id="SSF49265">
    <property type="entry name" value="Fibronectin type III"/>
    <property type="match status" value="1"/>
</dbReference>
<keyword evidence="2" id="KW-0472">Membrane</keyword>
<dbReference type="EMBL" id="JAEUGD010000006">
    <property type="protein sequence ID" value="MBL6445361.1"/>
    <property type="molecule type" value="Genomic_DNA"/>
</dbReference>
<dbReference type="PANTHER" id="PTHR46708">
    <property type="entry name" value="TENASCIN"/>
    <property type="match status" value="1"/>
</dbReference>
<proteinExistence type="predicted"/>
<dbReference type="PANTHER" id="PTHR46708:SF2">
    <property type="entry name" value="FIBRONECTIN TYPE-III DOMAIN-CONTAINING PROTEIN"/>
    <property type="match status" value="1"/>
</dbReference>
<evidence type="ECO:0000256" key="2">
    <source>
        <dbReference type="SAM" id="Phobius"/>
    </source>
</evidence>
<dbReference type="AlphaFoldDB" id="A0A937FYP5"/>
<dbReference type="InterPro" id="IPR014044">
    <property type="entry name" value="CAP_dom"/>
</dbReference>
<dbReference type="InterPro" id="IPR036116">
    <property type="entry name" value="FN3_sf"/>
</dbReference>
<name>A0A937FYP5_9BACT</name>
<feature type="transmembrane region" description="Helical" evidence="2">
    <location>
        <begin position="21"/>
        <end position="42"/>
    </location>
</feature>